<evidence type="ECO:0000313" key="3">
    <source>
        <dbReference type="Proteomes" id="UP001165413"/>
    </source>
</evidence>
<keyword evidence="3" id="KW-1185">Reference proteome</keyword>
<accession>A0AA41WZC9</accession>
<dbReference type="Proteomes" id="UP001165413">
    <property type="component" value="Unassembled WGS sequence"/>
</dbReference>
<protein>
    <submittedName>
        <fullName evidence="2">DUF1329 domain-containing protein</fullName>
    </submittedName>
</protein>
<reference evidence="2" key="1">
    <citation type="submission" date="2022-07" db="EMBL/GenBank/DDBJ databases">
        <title>Characterization of the Novel Bacterium Alteromonas immobilis LMIT006 and Alteromonas gregis LMIT007.</title>
        <authorList>
            <person name="Lin X."/>
        </authorList>
    </citation>
    <scope>NUCLEOTIDE SEQUENCE</scope>
    <source>
        <strain evidence="2">LMIT007</strain>
    </source>
</reference>
<comment type="caution">
    <text evidence="2">The sequence shown here is derived from an EMBL/GenBank/DDBJ whole genome shotgun (WGS) entry which is preliminary data.</text>
</comment>
<feature type="chain" id="PRO_5041339679" evidence="1">
    <location>
        <begin position="24"/>
        <end position="455"/>
    </location>
</feature>
<dbReference type="Pfam" id="PF07044">
    <property type="entry name" value="DUF1329"/>
    <property type="match status" value="1"/>
</dbReference>
<name>A0AA41WZC9_9ALTE</name>
<gene>
    <name evidence="2" type="ORF">NLF92_00980</name>
</gene>
<feature type="signal peptide" evidence="1">
    <location>
        <begin position="1"/>
        <end position="23"/>
    </location>
</feature>
<proteinExistence type="predicted"/>
<dbReference type="InterPro" id="IPR010752">
    <property type="entry name" value="DUF1329"/>
</dbReference>
<dbReference type="CDD" id="cd16329">
    <property type="entry name" value="LolA_like"/>
    <property type="match status" value="1"/>
</dbReference>
<dbReference type="Gene3D" id="2.50.20.10">
    <property type="entry name" value="Lipoprotein localisation LolA/LolB/LppX"/>
    <property type="match status" value="1"/>
</dbReference>
<dbReference type="RefSeq" id="WP_254097936.1">
    <property type="nucleotide sequence ID" value="NZ_JANATA010000001.1"/>
</dbReference>
<evidence type="ECO:0000256" key="1">
    <source>
        <dbReference type="SAM" id="SignalP"/>
    </source>
</evidence>
<dbReference type="EMBL" id="JANATA010000001">
    <property type="protein sequence ID" value="MCP3427516.1"/>
    <property type="molecule type" value="Genomic_DNA"/>
</dbReference>
<evidence type="ECO:0000313" key="2">
    <source>
        <dbReference type="EMBL" id="MCP3427516.1"/>
    </source>
</evidence>
<sequence>MIKKISILSAALAITFGSVAAHANVSATEAARLGADLTPMGAIQAGNADGSIPAWTGGITTAPAGYSVGDHHPNPFSDDKVLFTIDSSNYKDYAENLSPGQMKLFELYPDTYKMPVYQSRRTASYPEFVYEANKANAVNAELLNGGNGIKNAIMGVPFPIPQNGLEAVWNHILRYRGDNVQRYGGQAAVTEGGNFTIIGFDDQLKIKYSEQGVSAQDIMEDNILFKFKQNVTRPARLAGTALLVHETVDQVAQPRQAWTYNTGQRRVRRAPNVAFDTPGTGSDGLRTTDDFDMYNGSPNRYNWELKGKQELYVAYNSYDLHSDKVSYDDVLHAGHVNPDLTRYEKHRVWVVEANLKDEFRHVYNKRVFYIDEDSWQIMVADLYDERGGLYRVGVAHGLNYYEVPTAWSTLEVLHDLNSRRYLALGLDNEEKMYDFQTVLNDRDFTPQALRRAGRR</sequence>
<dbReference type="AlphaFoldDB" id="A0AA41WZC9"/>
<keyword evidence="1" id="KW-0732">Signal</keyword>
<organism evidence="2 3">
    <name type="scientific">Opacimonas viscosa</name>
    <dbReference type="NCBI Taxonomy" id="2961944"/>
    <lineage>
        <taxon>Bacteria</taxon>
        <taxon>Pseudomonadati</taxon>
        <taxon>Pseudomonadota</taxon>
        <taxon>Gammaproteobacteria</taxon>
        <taxon>Alteromonadales</taxon>
        <taxon>Alteromonadaceae</taxon>
        <taxon>Opacimonas</taxon>
    </lineage>
</organism>